<name>U1QV66_9ACTO</name>
<evidence type="ECO:0000313" key="3">
    <source>
        <dbReference type="Proteomes" id="UP000016536"/>
    </source>
</evidence>
<gene>
    <name evidence="2" type="ORF">HMPREF1979_00554</name>
</gene>
<evidence type="ECO:0000256" key="1">
    <source>
        <dbReference type="SAM" id="MobiDB-lite"/>
    </source>
</evidence>
<dbReference type="Proteomes" id="UP000016536">
    <property type="component" value="Unassembled WGS sequence"/>
</dbReference>
<accession>U1QV66</accession>
<comment type="caution">
    <text evidence="2">The sequence shown here is derived from an EMBL/GenBank/DDBJ whole genome shotgun (WGS) entry which is preliminary data.</text>
</comment>
<organism evidence="2 3">
    <name type="scientific">Actinomyces johnsonii F0542</name>
    <dbReference type="NCBI Taxonomy" id="1321818"/>
    <lineage>
        <taxon>Bacteria</taxon>
        <taxon>Bacillati</taxon>
        <taxon>Actinomycetota</taxon>
        <taxon>Actinomycetes</taxon>
        <taxon>Actinomycetales</taxon>
        <taxon>Actinomycetaceae</taxon>
        <taxon>Actinomyces</taxon>
    </lineage>
</organism>
<evidence type="ECO:0000313" key="2">
    <source>
        <dbReference type="EMBL" id="ERH25394.1"/>
    </source>
</evidence>
<feature type="compositionally biased region" description="Polar residues" evidence="1">
    <location>
        <begin position="51"/>
        <end position="66"/>
    </location>
</feature>
<dbReference type="HOGENOM" id="CLU_2821428_0_0_11"/>
<feature type="region of interest" description="Disordered" evidence="1">
    <location>
        <begin position="1"/>
        <end position="66"/>
    </location>
</feature>
<dbReference type="EMBL" id="AWSE01000023">
    <property type="protein sequence ID" value="ERH25394.1"/>
    <property type="molecule type" value="Genomic_DNA"/>
</dbReference>
<reference evidence="2 3" key="1">
    <citation type="submission" date="2013-08" db="EMBL/GenBank/DDBJ databases">
        <authorList>
            <person name="Weinstock G."/>
            <person name="Sodergren E."/>
            <person name="Wylie T."/>
            <person name="Fulton L."/>
            <person name="Fulton R."/>
            <person name="Fronick C."/>
            <person name="O'Laughlin M."/>
            <person name="Godfrey J."/>
            <person name="Miner T."/>
            <person name="Herter B."/>
            <person name="Appelbaum E."/>
            <person name="Cordes M."/>
            <person name="Lek S."/>
            <person name="Wollam A."/>
            <person name="Pepin K.H."/>
            <person name="Palsikar V.B."/>
            <person name="Mitreva M."/>
            <person name="Wilson R.K."/>
        </authorList>
    </citation>
    <scope>NUCLEOTIDE SEQUENCE [LARGE SCALE GENOMIC DNA]</scope>
    <source>
        <strain evidence="2 3">F0542</strain>
    </source>
</reference>
<proteinExistence type="predicted"/>
<keyword evidence="3" id="KW-1185">Reference proteome</keyword>
<dbReference type="AlphaFoldDB" id="U1QV66"/>
<sequence>MLRVRRRSGKLTGQAATGSVHLIRPGRRSVPPPETMTIRRQEGELPDAVGTTENCRPQPLPSTDLS</sequence>
<protein>
    <submittedName>
        <fullName evidence="2">Uncharacterized protein</fullName>
    </submittedName>
</protein>